<evidence type="ECO:0000313" key="2">
    <source>
        <dbReference type="Proteomes" id="UP000594121"/>
    </source>
</evidence>
<name>A0A7L9FJ70_9CREN</name>
<accession>A0A7L9FJ70</accession>
<evidence type="ECO:0000313" key="1">
    <source>
        <dbReference type="EMBL" id="QOJ78964.1"/>
    </source>
</evidence>
<sequence length="112" mass="12757">MLKLKARKWRVFLERLPEDERSALLAKLGVSSIEQAVQVLLEIPGGRVFIHFRGALKRIPGVEYVREFPDMNMASAYVSESSLRELLLDRDVVRVEPVPRVRALGKDASLKE</sequence>
<dbReference type="InParanoid" id="A0A7L9FJ70"/>
<dbReference type="GeneID" id="59148312"/>
<keyword evidence="2" id="KW-1185">Reference proteome</keyword>
<dbReference type="AlphaFoldDB" id="A0A7L9FJ70"/>
<reference evidence="1 2" key="1">
    <citation type="submission" date="2020-10" db="EMBL/GenBank/DDBJ databases">
        <title>Thermofilum lucidum 3507LT sp. nov. a novel member of Thermofilaceae family isolated from Chile hot spring, and proposal of description order Thermofilales.</title>
        <authorList>
            <person name="Zayulina K.S."/>
            <person name="Elcheninov A.G."/>
            <person name="Toshchakov S.V."/>
            <person name="Kublanov I.V."/>
        </authorList>
    </citation>
    <scope>NUCLEOTIDE SEQUENCE [LARGE SCALE GENOMIC DNA]</scope>
    <source>
        <strain evidence="1 2">3507LT</strain>
    </source>
</reference>
<dbReference type="RefSeq" id="WP_192818936.1">
    <property type="nucleotide sequence ID" value="NZ_CP062310.1"/>
</dbReference>
<dbReference type="EMBL" id="CP062310">
    <property type="protein sequence ID" value="QOJ78964.1"/>
    <property type="molecule type" value="Genomic_DNA"/>
</dbReference>
<organism evidence="1 2">
    <name type="scientific">Infirmifilum lucidum</name>
    <dbReference type="NCBI Taxonomy" id="2776706"/>
    <lineage>
        <taxon>Archaea</taxon>
        <taxon>Thermoproteota</taxon>
        <taxon>Thermoprotei</taxon>
        <taxon>Thermofilales</taxon>
        <taxon>Thermofilaceae</taxon>
        <taxon>Infirmifilum</taxon>
    </lineage>
</organism>
<dbReference type="KEGG" id="thel:IG193_00410"/>
<protein>
    <submittedName>
        <fullName evidence="1">Uncharacterized protein</fullName>
    </submittedName>
</protein>
<dbReference type="Proteomes" id="UP000594121">
    <property type="component" value="Chromosome"/>
</dbReference>
<gene>
    <name evidence="1" type="ORF">IG193_00410</name>
</gene>
<proteinExistence type="predicted"/>